<dbReference type="AlphaFoldDB" id="A0A9K3L7C6"/>
<proteinExistence type="predicted"/>
<comment type="caution">
    <text evidence="2">The sequence shown here is derived from an EMBL/GenBank/DDBJ whole genome shotgun (WGS) entry which is preliminary data.</text>
</comment>
<evidence type="ECO:0000313" key="3">
    <source>
        <dbReference type="Proteomes" id="UP000693970"/>
    </source>
</evidence>
<evidence type="ECO:0000313" key="2">
    <source>
        <dbReference type="EMBL" id="KAG7356133.1"/>
    </source>
</evidence>
<evidence type="ECO:0000256" key="1">
    <source>
        <dbReference type="SAM" id="MobiDB-lite"/>
    </source>
</evidence>
<name>A0A9K3L7C6_9STRA</name>
<accession>A0A9K3L7C6</accession>
<feature type="compositionally biased region" description="Low complexity" evidence="1">
    <location>
        <begin position="58"/>
        <end position="71"/>
    </location>
</feature>
<reference evidence="2" key="2">
    <citation type="submission" date="2021-04" db="EMBL/GenBank/DDBJ databases">
        <authorList>
            <person name="Podell S."/>
        </authorList>
    </citation>
    <scope>NUCLEOTIDE SEQUENCE</scope>
    <source>
        <strain evidence="2">Hildebrandi</strain>
    </source>
</reference>
<dbReference type="Proteomes" id="UP000693970">
    <property type="component" value="Unassembled WGS sequence"/>
</dbReference>
<feature type="region of interest" description="Disordered" evidence="1">
    <location>
        <begin position="55"/>
        <end position="92"/>
    </location>
</feature>
<dbReference type="EMBL" id="JAGRRH010000015">
    <property type="protein sequence ID" value="KAG7356133.1"/>
    <property type="molecule type" value="Genomic_DNA"/>
</dbReference>
<feature type="compositionally biased region" description="Pro residues" evidence="1">
    <location>
        <begin position="72"/>
        <end position="85"/>
    </location>
</feature>
<keyword evidence="3" id="KW-1185">Reference proteome</keyword>
<organism evidence="2 3">
    <name type="scientific">Nitzschia inconspicua</name>
    <dbReference type="NCBI Taxonomy" id="303405"/>
    <lineage>
        <taxon>Eukaryota</taxon>
        <taxon>Sar</taxon>
        <taxon>Stramenopiles</taxon>
        <taxon>Ochrophyta</taxon>
        <taxon>Bacillariophyta</taxon>
        <taxon>Bacillariophyceae</taxon>
        <taxon>Bacillariophycidae</taxon>
        <taxon>Bacillariales</taxon>
        <taxon>Bacillariaceae</taxon>
        <taxon>Nitzschia</taxon>
    </lineage>
</organism>
<feature type="region of interest" description="Disordered" evidence="1">
    <location>
        <begin position="1"/>
        <end position="20"/>
    </location>
</feature>
<gene>
    <name evidence="2" type="ORF">IV203_000819</name>
</gene>
<reference evidence="2" key="1">
    <citation type="journal article" date="2021" name="Sci. Rep.">
        <title>Diploid genomic architecture of Nitzschia inconspicua, an elite biomass production diatom.</title>
        <authorList>
            <person name="Oliver A."/>
            <person name="Podell S."/>
            <person name="Pinowska A."/>
            <person name="Traller J.C."/>
            <person name="Smith S.R."/>
            <person name="McClure R."/>
            <person name="Beliaev A."/>
            <person name="Bohutskyi P."/>
            <person name="Hill E.A."/>
            <person name="Rabines A."/>
            <person name="Zheng H."/>
            <person name="Allen L.Z."/>
            <person name="Kuo A."/>
            <person name="Grigoriev I.V."/>
            <person name="Allen A.E."/>
            <person name="Hazlebeck D."/>
            <person name="Allen E.E."/>
        </authorList>
    </citation>
    <scope>NUCLEOTIDE SEQUENCE</scope>
    <source>
        <strain evidence="2">Hildebrandi</strain>
    </source>
</reference>
<sequence length="100" mass="10819">MIRSPLSTACQPPTPYTHSLAKSTPTLRVLRLPVAAATTATLPLSWILRHTSSELEKPTSSLQTLGLTLTPSPVPPTPKSPPPRMLTPTLSPNMLYIRKP</sequence>
<protein>
    <submittedName>
        <fullName evidence="2">Uncharacterized protein</fullName>
    </submittedName>
</protein>